<gene>
    <name evidence="1" type="ORF">UFOVP581_39</name>
</gene>
<sequence>MKIILFAVVLLLCFFVLKSCETAESKSQQVEWIA</sequence>
<evidence type="ECO:0000313" key="1">
    <source>
        <dbReference type="EMBL" id="CAB4169051.1"/>
    </source>
</evidence>
<name>A0A6J5PHS6_9CAUD</name>
<protein>
    <submittedName>
        <fullName evidence="1">Uncharacterized protein</fullName>
    </submittedName>
</protein>
<accession>A0A6J5PHS6</accession>
<dbReference type="EMBL" id="LR796835">
    <property type="protein sequence ID" value="CAB4169051.1"/>
    <property type="molecule type" value="Genomic_DNA"/>
</dbReference>
<proteinExistence type="predicted"/>
<organism evidence="1">
    <name type="scientific">uncultured Caudovirales phage</name>
    <dbReference type="NCBI Taxonomy" id="2100421"/>
    <lineage>
        <taxon>Viruses</taxon>
        <taxon>Duplodnaviria</taxon>
        <taxon>Heunggongvirae</taxon>
        <taxon>Uroviricota</taxon>
        <taxon>Caudoviricetes</taxon>
        <taxon>Peduoviridae</taxon>
        <taxon>Maltschvirus</taxon>
        <taxon>Maltschvirus maltsch</taxon>
    </lineage>
</organism>
<reference evidence="1" key="1">
    <citation type="submission" date="2020-04" db="EMBL/GenBank/DDBJ databases">
        <authorList>
            <person name="Chiriac C."/>
            <person name="Salcher M."/>
            <person name="Ghai R."/>
            <person name="Kavagutti S V."/>
        </authorList>
    </citation>
    <scope>NUCLEOTIDE SEQUENCE</scope>
</reference>